<protein>
    <submittedName>
        <fullName evidence="7">N-acetylglucosamine-6-phosphate deacetylase</fullName>
        <ecNumber evidence="7">3.5.1.25</ecNumber>
    </submittedName>
</protein>
<dbReference type="EMBL" id="CP108482">
    <property type="protein sequence ID" value="WUS60450.1"/>
    <property type="molecule type" value="Genomic_DNA"/>
</dbReference>
<dbReference type="PIRSF" id="PIRSF038994">
    <property type="entry name" value="NagA"/>
    <property type="match status" value="1"/>
</dbReference>
<evidence type="ECO:0000256" key="1">
    <source>
        <dbReference type="ARBA" id="ARBA00010716"/>
    </source>
</evidence>
<evidence type="ECO:0000313" key="8">
    <source>
        <dbReference type="Proteomes" id="UP001432014"/>
    </source>
</evidence>
<dbReference type="Pfam" id="PF01979">
    <property type="entry name" value="Amidohydro_1"/>
    <property type="match status" value="1"/>
</dbReference>
<evidence type="ECO:0000256" key="5">
    <source>
        <dbReference type="PIRNR" id="PIRNR038994"/>
    </source>
</evidence>
<dbReference type="NCBIfam" id="TIGR00221">
    <property type="entry name" value="nagA"/>
    <property type="match status" value="1"/>
</dbReference>
<dbReference type="Gene3D" id="3.20.20.140">
    <property type="entry name" value="Metal-dependent hydrolases"/>
    <property type="match status" value="1"/>
</dbReference>
<dbReference type="SUPFAM" id="SSF51338">
    <property type="entry name" value="Composite domain of metallo-dependent hydrolases"/>
    <property type="match status" value="1"/>
</dbReference>
<name>A0ABZ1WIF5_9ACTN</name>
<dbReference type="PANTHER" id="PTHR11113:SF14">
    <property type="entry name" value="N-ACETYLGLUCOSAMINE-6-PHOSPHATE DEACETYLASE"/>
    <property type="match status" value="1"/>
</dbReference>
<reference evidence="7 8" key="1">
    <citation type="submission" date="2022-10" db="EMBL/GenBank/DDBJ databases">
        <title>The complete genomes of actinobacterial strains from the NBC collection.</title>
        <authorList>
            <person name="Joergensen T.S."/>
            <person name="Alvarez Arevalo M."/>
            <person name="Sterndorff E.B."/>
            <person name="Faurdal D."/>
            <person name="Vuksanovic O."/>
            <person name="Mourched A.-S."/>
            <person name="Charusanti P."/>
            <person name="Shaw S."/>
            <person name="Blin K."/>
            <person name="Weber T."/>
        </authorList>
    </citation>
    <scope>NUCLEOTIDE SEQUENCE [LARGE SCALE GENOMIC DNA]</scope>
    <source>
        <strain evidence="7 8">NBC_01247</strain>
    </source>
</reference>
<dbReference type="InterPro" id="IPR006680">
    <property type="entry name" value="Amidohydro-rel"/>
</dbReference>
<comment type="similarity">
    <text evidence="1 5">Belongs to the metallo-dependent hydrolases superfamily. NagA family.</text>
</comment>
<dbReference type="Proteomes" id="UP001432014">
    <property type="component" value="Chromosome"/>
</dbReference>
<keyword evidence="8" id="KW-1185">Reference proteome</keyword>
<feature type="domain" description="Amidohydrolase-related" evidence="6">
    <location>
        <begin position="50"/>
        <end position="377"/>
    </location>
</feature>
<gene>
    <name evidence="7" type="primary">nagA</name>
    <name evidence="7" type="ORF">OG469_36180</name>
</gene>
<evidence type="ECO:0000256" key="3">
    <source>
        <dbReference type="ARBA" id="ARBA00022801"/>
    </source>
</evidence>
<dbReference type="CDD" id="cd00854">
    <property type="entry name" value="NagA"/>
    <property type="match status" value="1"/>
</dbReference>
<keyword evidence="2" id="KW-0479">Metal-binding</keyword>
<sequence length="390" mass="39335">MTAAPTALSGARLVTPGGTVDNGRLLIEGARIAGLGGAPEPGDVDLAGHTVVPGFVDLHVHGGGGATYATTDAEQALAAVRFHRLHGTTTTVASTVTCEVDDLCRQAAVLAELAQDGVLAGLHFEGPFIARARCGAHAPELLRDPDPALLRRLLDAAKGHARMVTLAPELPGGLDAVRALVHAGVIAAVGHTAADHRTVGAAVDAGATVATHLFNGMPGLGHRDPGPVGALLEDDRVTVELVNDGVHLHPAIVGLVYRAVGAGRIALVTDAMSAAGMGDGAYRLGPLDIRVRGGVAELADGSSIAGSTLTLDRAFKRAVTVDGLTPAQASQSLSAVPARLLGLADSVGTLEVGKQADLVVLDAAYDVVAVMRKGAWVAGAGHLPTLRATA</sequence>
<evidence type="ECO:0000313" key="7">
    <source>
        <dbReference type="EMBL" id="WUS60450.1"/>
    </source>
</evidence>
<evidence type="ECO:0000259" key="6">
    <source>
        <dbReference type="Pfam" id="PF01979"/>
    </source>
</evidence>
<keyword evidence="3 5" id="KW-0378">Hydrolase</keyword>
<evidence type="ECO:0000256" key="4">
    <source>
        <dbReference type="ARBA" id="ARBA00023277"/>
    </source>
</evidence>
<dbReference type="InterPro" id="IPR032466">
    <property type="entry name" value="Metal_Hydrolase"/>
</dbReference>
<keyword evidence="4 5" id="KW-0119">Carbohydrate metabolism</keyword>
<evidence type="ECO:0000256" key="2">
    <source>
        <dbReference type="ARBA" id="ARBA00022723"/>
    </source>
</evidence>
<dbReference type="InterPro" id="IPR003764">
    <property type="entry name" value="GlcNAc_6-P_deAcase"/>
</dbReference>
<dbReference type="RefSeq" id="WP_329493448.1">
    <property type="nucleotide sequence ID" value="NZ_CP108460.1"/>
</dbReference>
<dbReference type="InterPro" id="IPR011059">
    <property type="entry name" value="Metal-dep_hydrolase_composite"/>
</dbReference>
<proteinExistence type="inferred from homology"/>
<dbReference type="PANTHER" id="PTHR11113">
    <property type="entry name" value="N-ACETYLGLUCOSAMINE-6-PHOSPHATE DEACETYLASE"/>
    <property type="match status" value="1"/>
</dbReference>
<dbReference type="Gene3D" id="2.30.40.10">
    <property type="entry name" value="Urease, subunit C, domain 1"/>
    <property type="match status" value="1"/>
</dbReference>
<dbReference type="EC" id="3.5.1.25" evidence="7"/>
<dbReference type="SUPFAM" id="SSF51556">
    <property type="entry name" value="Metallo-dependent hydrolases"/>
    <property type="match status" value="1"/>
</dbReference>
<dbReference type="GO" id="GO:0008448">
    <property type="term" value="F:N-acetylglucosamine-6-phosphate deacetylase activity"/>
    <property type="evidence" value="ECO:0007669"/>
    <property type="project" value="UniProtKB-EC"/>
</dbReference>
<organism evidence="7 8">
    <name type="scientific">Kitasatospora herbaricolor</name>
    <dbReference type="NCBI Taxonomy" id="68217"/>
    <lineage>
        <taxon>Bacteria</taxon>
        <taxon>Bacillati</taxon>
        <taxon>Actinomycetota</taxon>
        <taxon>Actinomycetes</taxon>
        <taxon>Kitasatosporales</taxon>
        <taxon>Streptomycetaceae</taxon>
        <taxon>Kitasatospora</taxon>
    </lineage>
</organism>
<accession>A0ABZ1WIF5</accession>